<dbReference type="Pfam" id="PF00216">
    <property type="entry name" value="Bac_DNA_binding"/>
    <property type="match status" value="1"/>
</dbReference>
<comment type="subunit">
    <text evidence="3">Heterodimer of an alpha and a beta chain.</text>
</comment>
<dbReference type="PANTHER" id="PTHR33175:SF12">
    <property type="entry name" value="DNA-BINDING PROTEIN HU-ALPHA"/>
    <property type="match status" value="1"/>
</dbReference>
<gene>
    <name evidence="7" type="ORF">ALO41_00645</name>
</gene>
<evidence type="ECO:0000256" key="6">
    <source>
        <dbReference type="RuleBase" id="RU003939"/>
    </source>
</evidence>
<dbReference type="PRINTS" id="PR01727">
    <property type="entry name" value="DNABINDINGHU"/>
</dbReference>
<protein>
    <submittedName>
        <fullName evidence="7">DNA-binding protein HU, form N</fullName>
    </submittedName>
</protein>
<evidence type="ECO:0000313" key="7">
    <source>
        <dbReference type="EMBL" id="KPZ14097.1"/>
    </source>
</evidence>
<proteinExistence type="inferred from homology"/>
<dbReference type="PATRIC" id="fig|251720.4.peg.836"/>
<dbReference type="InterPro" id="IPR010992">
    <property type="entry name" value="IHF-like_DNA-bd_dom_sf"/>
</dbReference>
<evidence type="ECO:0000256" key="5">
    <source>
        <dbReference type="ARBA" id="ARBA00023125"/>
    </source>
</evidence>
<dbReference type="EMBL" id="LJRQ01000152">
    <property type="protein sequence ID" value="KPZ14097.1"/>
    <property type="molecule type" value="Genomic_DNA"/>
</dbReference>
<dbReference type="InterPro" id="IPR000119">
    <property type="entry name" value="Hist_DNA-bd"/>
</dbReference>
<dbReference type="RefSeq" id="WP_057431856.1">
    <property type="nucleotide sequence ID" value="NZ_LIHQ01000242.1"/>
</dbReference>
<reference evidence="7 8" key="1">
    <citation type="submission" date="2015-09" db="EMBL/GenBank/DDBJ databases">
        <title>Genome announcement of multiple Pseudomonas syringae strains.</title>
        <authorList>
            <person name="Thakur S."/>
            <person name="Wang P.W."/>
            <person name="Gong Y."/>
            <person name="Weir B.S."/>
            <person name="Guttman D.S."/>
        </authorList>
    </citation>
    <scope>NUCLEOTIDE SEQUENCE [LARGE SCALE GENOMIC DNA]</scope>
    <source>
        <strain evidence="7 8">ICMP3962</strain>
    </source>
</reference>
<evidence type="ECO:0000313" key="8">
    <source>
        <dbReference type="Proteomes" id="UP000050266"/>
    </source>
</evidence>
<dbReference type="Proteomes" id="UP000050266">
    <property type="component" value="Unassembled WGS sequence"/>
</dbReference>
<dbReference type="GO" id="GO:0003677">
    <property type="term" value="F:DNA binding"/>
    <property type="evidence" value="ECO:0007669"/>
    <property type="project" value="UniProtKB-KW"/>
</dbReference>
<dbReference type="SMART" id="SM00411">
    <property type="entry name" value="BHL"/>
    <property type="match status" value="1"/>
</dbReference>
<dbReference type="GO" id="GO:0030527">
    <property type="term" value="F:structural constituent of chromatin"/>
    <property type="evidence" value="ECO:0007669"/>
    <property type="project" value="InterPro"/>
</dbReference>
<dbReference type="AlphaFoldDB" id="A0A0N8TDN6"/>
<dbReference type="SUPFAM" id="SSF47729">
    <property type="entry name" value="IHF-like DNA-binding proteins"/>
    <property type="match status" value="1"/>
</dbReference>
<dbReference type="GO" id="GO:0030261">
    <property type="term" value="P:chromosome condensation"/>
    <property type="evidence" value="ECO:0007669"/>
    <property type="project" value="UniProtKB-KW"/>
</dbReference>
<comment type="caution">
    <text evidence="7">The sequence shown here is derived from an EMBL/GenBank/DDBJ whole genome shotgun (WGS) entry which is preliminary data.</text>
</comment>
<sequence length="95" mass="9766">MALTKDQLVAGIAEAIDAPKNTAGKALEQLGQIVADQLGNGAEITLPGIGKLKVAERPARTGRNPLTGAAIEIAAKKVIKFVPAKVLNDSINKGL</sequence>
<evidence type="ECO:0000256" key="2">
    <source>
        <dbReference type="ARBA" id="ARBA00010529"/>
    </source>
</evidence>
<dbReference type="OrthoDB" id="9799835at2"/>
<evidence type="ECO:0000256" key="3">
    <source>
        <dbReference type="ARBA" id="ARBA00011870"/>
    </source>
</evidence>
<comment type="similarity">
    <text evidence="2 6">Belongs to the bacterial histone-like protein family.</text>
</comment>
<dbReference type="CDD" id="cd00591">
    <property type="entry name" value="HU_IHF"/>
    <property type="match status" value="1"/>
</dbReference>
<keyword evidence="5 7" id="KW-0238">DNA-binding</keyword>
<dbReference type="PANTHER" id="PTHR33175">
    <property type="entry name" value="DNA-BINDING PROTEIN HU"/>
    <property type="match status" value="1"/>
</dbReference>
<comment type="function">
    <text evidence="1">Histone-like DNA-binding protein which is capable of wrapping DNA to stabilize it, and thus to prevent its denaturation under extreme environmental conditions.</text>
</comment>
<evidence type="ECO:0000256" key="1">
    <source>
        <dbReference type="ARBA" id="ARBA00003819"/>
    </source>
</evidence>
<accession>A0A0N8TDN6</accession>
<dbReference type="GO" id="GO:0005829">
    <property type="term" value="C:cytosol"/>
    <property type="evidence" value="ECO:0007669"/>
    <property type="project" value="TreeGrafter"/>
</dbReference>
<name>A0A0N8TDN6_PSEA0</name>
<evidence type="ECO:0000256" key="4">
    <source>
        <dbReference type="ARBA" id="ARBA00023067"/>
    </source>
</evidence>
<dbReference type="Gene3D" id="4.10.520.10">
    <property type="entry name" value="IHF-like DNA-binding proteins"/>
    <property type="match status" value="1"/>
</dbReference>
<organism evidence="7 8">
    <name type="scientific">Pseudomonas amygdali pv. ulmi</name>
    <dbReference type="NCBI Taxonomy" id="251720"/>
    <lineage>
        <taxon>Bacteria</taxon>
        <taxon>Pseudomonadati</taxon>
        <taxon>Pseudomonadota</taxon>
        <taxon>Gammaproteobacteria</taxon>
        <taxon>Pseudomonadales</taxon>
        <taxon>Pseudomonadaceae</taxon>
        <taxon>Pseudomonas</taxon>
        <taxon>Pseudomonas amygdali</taxon>
    </lineage>
</organism>
<keyword evidence="4" id="KW-0226">DNA condensation</keyword>